<dbReference type="GO" id="GO:0036159">
    <property type="term" value="P:inner dynein arm assembly"/>
    <property type="evidence" value="ECO:0007669"/>
    <property type="project" value="TreeGrafter"/>
</dbReference>
<reference evidence="3 4" key="1">
    <citation type="submission" date="2023-11" db="EMBL/GenBank/DDBJ databases">
        <title>Halocaridina rubra genome assembly.</title>
        <authorList>
            <person name="Smith C."/>
        </authorList>
    </citation>
    <scope>NUCLEOTIDE SEQUENCE [LARGE SCALE GENOMIC DNA]</scope>
    <source>
        <strain evidence="3">EP-1</strain>
        <tissue evidence="3">Whole</tissue>
    </source>
</reference>
<dbReference type="Gene3D" id="2.60.40.790">
    <property type="match status" value="1"/>
</dbReference>
<organism evidence="3 4">
    <name type="scientific">Halocaridina rubra</name>
    <name type="common">Hawaiian red shrimp</name>
    <dbReference type="NCBI Taxonomy" id="373956"/>
    <lineage>
        <taxon>Eukaryota</taxon>
        <taxon>Metazoa</taxon>
        <taxon>Ecdysozoa</taxon>
        <taxon>Arthropoda</taxon>
        <taxon>Crustacea</taxon>
        <taxon>Multicrustacea</taxon>
        <taxon>Malacostraca</taxon>
        <taxon>Eumalacostraca</taxon>
        <taxon>Eucarida</taxon>
        <taxon>Decapoda</taxon>
        <taxon>Pleocyemata</taxon>
        <taxon>Caridea</taxon>
        <taxon>Atyoidea</taxon>
        <taxon>Atyidae</taxon>
        <taxon>Halocaridina</taxon>
    </lineage>
</organism>
<evidence type="ECO:0000259" key="2">
    <source>
        <dbReference type="PROSITE" id="PS51203"/>
    </source>
</evidence>
<evidence type="ECO:0000313" key="3">
    <source>
        <dbReference type="EMBL" id="KAK7063052.1"/>
    </source>
</evidence>
<sequence>MVIQVTDYTWHQTERKVFLSLSLHHTSPKNVDIVTTNVYLKVSYSPYIFEAFLSHMIDVEKSSARILSDHIEIDLIKDSEIHWNDLCLKLSQEEKQIRRQEAVEAVQKNEEKKSKKCKEEKIYRDRFSVTQQISEDNRLREERDKKIELEKIEFMKKSAEANSSESIERSRLSSTCSEDGLRVVSEIDYDGDGEDSHYYSSTENLLIANGKAKVEKSENIKKQQRKCATTRKVPGKEGKKGSGKEGKKDEKKKPQSIPPVRQNYTIQVKYTERVLPTPSRESQKEAEDEWLASKTNIMDSAKVNSPTHSLDFYKEKAVTLFENGDYIGCVNAYSDAIKLSPKVSALYSNRAAANLGLNNLHHAVSDCSKALDLLTPPTEENRKSRLLCHIRRGTAFVRLSLYSEGLLDYRAALKLSPDDKNLVEDIQRIQAIMLASTDSCESEEDKSESDLEGEG</sequence>
<dbReference type="AlphaFoldDB" id="A0AAN8WR54"/>
<dbReference type="Pfam" id="PF04969">
    <property type="entry name" value="CS"/>
    <property type="match status" value="1"/>
</dbReference>
<keyword evidence="4" id="KW-1185">Reference proteome</keyword>
<accession>A0AAN8WR54</accession>
<comment type="caution">
    <text evidence="3">The sequence shown here is derived from an EMBL/GenBank/DDBJ whole genome shotgun (WGS) entry which is preliminary data.</text>
</comment>
<dbReference type="PROSITE" id="PS51203">
    <property type="entry name" value="CS"/>
    <property type="match status" value="1"/>
</dbReference>
<dbReference type="PANTHER" id="PTHR46492">
    <property type="entry name" value="DYNEIN ASSEMBLY FACTOR 4, AXONEMAL"/>
    <property type="match status" value="1"/>
</dbReference>
<feature type="compositionally biased region" description="Basic and acidic residues" evidence="1">
    <location>
        <begin position="212"/>
        <end position="221"/>
    </location>
</feature>
<dbReference type="SUPFAM" id="SSF48452">
    <property type="entry name" value="TPR-like"/>
    <property type="match status" value="1"/>
</dbReference>
<evidence type="ECO:0000313" key="4">
    <source>
        <dbReference type="Proteomes" id="UP001381693"/>
    </source>
</evidence>
<dbReference type="InterPro" id="IPR008978">
    <property type="entry name" value="HSP20-like_chaperone"/>
</dbReference>
<dbReference type="InterPro" id="IPR011990">
    <property type="entry name" value="TPR-like_helical_dom_sf"/>
</dbReference>
<dbReference type="Gene3D" id="1.25.40.10">
    <property type="entry name" value="Tetratricopeptide repeat domain"/>
    <property type="match status" value="1"/>
</dbReference>
<dbReference type="SMART" id="SM00028">
    <property type="entry name" value="TPR"/>
    <property type="match status" value="3"/>
</dbReference>
<feature type="region of interest" description="Disordered" evidence="1">
    <location>
        <begin position="211"/>
        <end position="263"/>
    </location>
</feature>
<dbReference type="InterPro" id="IPR019734">
    <property type="entry name" value="TPR_rpt"/>
</dbReference>
<dbReference type="InterPro" id="IPR007052">
    <property type="entry name" value="CS_dom"/>
</dbReference>
<evidence type="ECO:0000256" key="1">
    <source>
        <dbReference type="SAM" id="MobiDB-lite"/>
    </source>
</evidence>
<dbReference type="SUPFAM" id="SSF49764">
    <property type="entry name" value="HSP20-like chaperones"/>
    <property type="match status" value="1"/>
</dbReference>
<dbReference type="GO" id="GO:0036158">
    <property type="term" value="P:outer dynein arm assembly"/>
    <property type="evidence" value="ECO:0007669"/>
    <property type="project" value="TreeGrafter"/>
</dbReference>
<dbReference type="GO" id="GO:0003341">
    <property type="term" value="P:cilium movement"/>
    <property type="evidence" value="ECO:0007669"/>
    <property type="project" value="TreeGrafter"/>
</dbReference>
<proteinExistence type="predicted"/>
<gene>
    <name evidence="3" type="primary">DYX1C1</name>
    <name evidence="3" type="ORF">SK128_028490</name>
</gene>
<dbReference type="Proteomes" id="UP001381693">
    <property type="component" value="Unassembled WGS sequence"/>
</dbReference>
<feature type="compositionally biased region" description="Basic and acidic residues" evidence="1">
    <location>
        <begin position="234"/>
        <end position="253"/>
    </location>
</feature>
<dbReference type="PANTHER" id="PTHR46492:SF1">
    <property type="entry name" value="DYNEIN AXONEMAL ASSEMBLY FACTOR 4"/>
    <property type="match status" value="1"/>
</dbReference>
<name>A0AAN8WR54_HALRR</name>
<dbReference type="InterPro" id="IPR052004">
    <property type="entry name" value="Dynein_assembly_factor_4"/>
</dbReference>
<feature type="domain" description="CS" evidence="2">
    <location>
        <begin position="3"/>
        <end position="87"/>
    </location>
</feature>
<dbReference type="EMBL" id="JAXCGZ010020964">
    <property type="protein sequence ID" value="KAK7063052.1"/>
    <property type="molecule type" value="Genomic_DNA"/>
</dbReference>
<protein>
    <submittedName>
        <fullName evidence="3">Dynein assembly factor 4, axonemal</fullName>
    </submittedName>
</protein>